<dbReference type="RefSeq" id="WP_175228899.1">
    <property type="nucleotide sequence ID" value="NZ_CADIKH010000023.1"/>
</dbReference>
<protein>
    <recommendedName>
        <fullName evidence="4">Phage tail assembly protein</fullName>
    </recommendedName>
</protein>
<dbReference type="AlphaFoldDB" id="A0A6J5EGD6"/>
<feature type="compositionally biased region" description="Low complexity" evidence="1">
    <location>
        <begin position="106"/>
        <end position="127"/>
    </location>
</feature>
<gene>
    <name evidence="2" type="ORF">LMG29542_04780</name>
</gene>
<reference evidence="2 3" key="1">
    <citation type="submission" date="2020-04" db="EMBL/GenBank/DDBJ databases">
        <authorList>
            <person name="De Canck E."/>
        </authorList>
    </citation>
    <scope>NUCLEOTIDE SEQUENCE [LARGE SCALE GENOMIC DNA]</scope>
    <source>
        <strain evidence="2 3">LMG 29542</strain>
    </source>
</reference>
<evidence type="ECO:0000313" key="2">
    <source>
        <dbReference type="EMBL" id="CAB3764105.1"/>
    </source>
</evidence>
<proteinExistence type="predicted"/>
<dbReference type="EMBL" id="CADIKH010000023">
    <property type="protein sequence ID" value="CAB3764105.1"/>
    <property type="molecule type" value="Genomic_DNA"/>
</dbReference>
<dbReference type="Proteomes" id="UP000494363">
    <property type="component" value="Unassembled WGS sequence"/>
</dbReference>
<sequence>MKLTEKASLLYGVEYPADSGQRHYDFEIRLATVGDNIDVYESPEIIGGGVSNMRVNTAILATCLLSLGTIPKESITPELLATAMVDSDYDVLQKAQDDLKKKLRRPSPAESAGASGSQSSSLGSTESQKTESVQ</sequence>
<evidence type="ECO:0008006" key="4">
    <source>
        <dbReference type="Google" id="ProtNLM"/>
    </source>
</evidence>
<organism evidence="2 3">
    <name type="scientific">Paraburkholderia humisilvae</name>
    <dbReference type="NCBI Taxonomy" id="627669"/>
    <lineage>
        <taxon>Bacteria</taxon>
        <taxon>Pseudomonadati</taxon>
        <taxon>Pseudomonadota</taxon>
        <taxon>Betaproteobacteria</taxon>
        <taxon>Burkholderiales</taxon>
        <taxon>Burkholderiaceae</taxon>
        <taxon>Paraburkholderia</taxon>
    </lineage>
</organism>
<feature type="region of interest" description="Disordered" evidence="1">
    <location>
        <begin position="97"/>
        <end position="134"/>
    </location>
</feature>
<name>A0A6J5EGD6_9BURK</name>
<keyword evidence="3" id="KW-1185">Reference proteome</keyword>
<accession>A0A6J5EGD6</accession>
<evidence type="ECO:0000313" key="3">
    <source>
        <dbReference type="Proteomes" id="UP000494363"/>
    </source>
</evidence>
<evidence type="ECO:0000256" key="1">
    <source>
        <dbReference type="SAM" id="MobiDB-lite"/>
    </source>
</evidence>